<proteinExistence type="predicted"/>
<dbReference type="Proteomes" id="UP000054023">
    <property type="component" value="Unassembled WGS sequence"/>
</dbReference>
<comment type="caution">
    <text evidence="2">The sequence shown here is derived from an EMBL/GenBank/DDBJ whole genome shotgun (WGS) entry which is preliminary data.</text>
</comment>
<sequence length="171" mass="18816">MTTCPIGRGDLTGYAARGCRCDDCTAAIREYQRTYKKTVYLSRRKRTALPEELARAQAQVRTLVGLGWTTTVIGQAAGLSNAPVSRIGSGASQRPRYTTIVAIDRAYQKLTSRDPGAQKAPKHAGRGASWKPAPEHGTYAKYGAGCKCNRCHAAAKEYWRDRARRRRQEAA</sequence>
<dbReference type="EMBL" id="LQBM01000003">
    <property type="protein sequence ID" value="KUG58956.1"/>
    <property type="molecule type" value="Genomic_DNA"/>
</dbReference>
<accession>A0A0W8IG54</accession>
<organism evidence="2 3">
    <name type="scientific">Nesterenkonia jeotgali</name>
    <dbReference type="NCBI Taxonomy" id="317018"/>
    <lineage>
        <taxon>Bacteria</taxon>
        <taxon>Bacillati</taxon>
        <taxon>Actinomycetota</taxon>
        <taxon>Actinomycetes</taxon>
        <taxon>Micrococcales</taxon>
        <taxon>Micrococcaceae</taxon>
        <taxon>Nesterenkonia</taxon>
    </lineage>
</organism>
<dbReference type="AlphaFoldDB" id="A0A0W8IG54"/>
<name>A0A0W8IG54_9MICC</name>
<evidence type="ECO:0000313" key="3">
    <source>
        <dbReference type="Proteomes" id="UP000054023"/>
    </source>
</evidence>
<dbReference type="RefSeq" id="WP_058888638.1">
    <property type="nucleotide sequence ID" value="NZ_LQBM01000003.1"/>
</dbReference>
<evidence type="ECO:0000256" key="1">
    <source>
        <dbReference type="SAM" id="MobiDB-lite"/>
    </source>
</evidence>
<protein>
    <submittedName>
        <fullName evidence="2">Uncharacterized protein</fullName>
    </submittedName>
</protein>
<feature type="region of interest" description="Disordered" evidence="1">
    <location>
        <begin position="111"/>
        <end position="134"/>
    </location>
</feature>
<evidence type="ECO:0000313" key="2">
    <source>
        <dbReference type="EMBL" id="KUG58956.1"/>
    </source>
</evidence>
<reference evidence="3" key="1">
    <citation type="submission" date="2015-12" db="EMBL/GenBank/DDBJ databases">
        <authorList>
            <person name="Nair G.R."/>
            <person name="Kaur G."/>
            <person name="Mayilraj S."/>
        </authorList>
    </citation>
    <scope>NUCLEOTIDE SEQUENCE [LARGE SCALE GENOMIC DNA]</scope>
    <source>
        <strain evidence="3">CD08_7</strain>
    </source>
</reference>
<gene>
    <name evidence="2" type="ORF">AVL63_02735</name>
</gene>
<dbReference type="STRING" id="317018.AVL63_02735"/>
<keyword evidence="3" id="KW-1185">Reference proteome</keyword>
<dbReference type="OrthoDB" id="9810578at2"/>